<protein>
    <recommendedName>
        <fullName evidence="3">Transposase</fullName>
    </recommendedName>
</protein>
<comment type="caution">
    <text evidence="1">The sequence shown here is derived from an EMBL/GenBank/DDBJ whole genome shotgun (WGS) entry which is preliminary data.</text>
</comment>
<keyword evidence="2" id="KW-1185">Reference proteome</keyword>
<reference evidence="1 2" key="1">
    <citation type="submission" date="2023-07" db="EMBL/GenBank/DDBJ databases">
        <title>Comparative genomics of wheat-associated soil bacteria to identify genetic determinants of phenazine resistance.</title>
        <authorList>
            <person name="Mouncey N."/>
        </authorList>
    </citation>
    <scope>NUCLEOTIDE SEQUENCE [LARGE SCALE GENOMIC DNA]</scope>
    <source>
        <strain evidence="1 2">B2I6</strain>
    </source>
</reference>
<gene>
    <name evidence="1" type="ORF">QF030_000471</name>
</gene>
<proteinExistence type="predicted"/>
<name>A0ABU0NHJ9_STRRH</name>
<sequence>MHRRPDTDLAPEQLTVIAGHLEATKQRIDSWLCEYLAGHGWAAEPTFYSKRSLLRDTIALRPDLATP</sequence>
<evidence type="ECO:0000313" key="2">
    <source>
        <dbReference type="Proteomes" id="UP001230654"/>
    </source>
</evidence>
<dbReference type="EMBL" id="JAUSWV010000001">
    <property type="protein sequence ID" value="MDQ0578293.1"/>
    <property type="molecule type" value="Genomic_DNA"/>
</dbReference>
<evidence type="ECO:0000313" key="1">
    <source>
        <dbReference type="EMBL" id="MDQ0578293.1"/>
    </source>
</evidence>
<accession>A0ABU0NHJ9</accession>
<organism evidence="1 2">
    <name type="scientific">Streptomyces rishiriensis</name>
    <dbReference type="NCBI Taxonomy" id="68264"/>
    <lineage>
        <taxon>Bacteria</taxon>
        <taxon>Bacillati</taxon>
        <taxon>Actinomycetota</taxon>
        <taxon>Actinomycetes</taxon>
        <taxon>Kitasatosporales</taxon>
        <taxon>Streptomycetaceae</taxon>
        <taxon>Streptomyces</taxon>
    </lineage>
</organism>
<dbReference type="Proteomes" id="UP001230654">
    <property type="component" value="Unassembled WGS sequence"/>
</dbReference>
<evidence type="ECO:0008006" key="3">
    <source>
        <dbReference type="Google" id="ProtNLM"/>
    </source>
</evidence>